<evidence type="ECO:0000313" key="4">
    <source>
        <dbReference type="Proteomes" id="UP000593567"/>
    </source>
</evidence>
<evidence type="ECO:0000256" key="1">
    <source>
        <dbReference type="ARBA" id="ARBA00022722"/>
    </source>
</evidence>
<accession>A0A7J7JC26</accession>
<evidence type="ECO:0000313" key="3">
    <source>
        <dbReference type="EMBL" id="KAF6023810.1"/>
    </source>
</evidence>
<dbReference type="GO" id="GO:0000175">
    <property type="term" value="F:3'-5'-RNA exonuclease activity"/>
    <property type="evidence" value="ECO:0007669"/>
    <property type="project" value="InterPro"/>
</dbReference>
<dbReference type="Proteomes" id="UP000593567">
    <property type="component" value="Unassembled WGS sequence"/>
</dbReference>
<dbReference type="PANTHER" id="PTHR11046">
    <property type="entry name" value="OLIGORIBONUCLEASE, MITOCHONDRIAL"/>
    <property type="match status" value="1"/>
</dbReference>
<keyword evidence="1" id="KW-0540">Nuclease</keyword>
<proteinExistence type="predicted"/>
<dbReference type="OrthoDB" id="6141694at2759"/>
<dbReference type="EMBL" id="VXIV02002662">
    <property type="protein sequence ID" value="KAF6023810.1"/>
    <property type="molecule type" value="Genomic_DNA"/>
</dbReference>
<dbReference type="AlphaFoldDB" id="A0A7J7JC26"/>
<name>A0A7J7JC26_BUGNE</name>
<comment type="caution">
    <text evidence="3">The sequence shown here is derived from an EMBL/GenBank/DDBJ whole genome shotgun (WGS) entry which is preliminary data.</text>
</comment>
<organism evidence="3 4">
    <name type="scientific">Bugula neritina</name>
    <name type="common">Brown bryozoan</name>
    <name type="synonym">Sertularia neritina</name>
    <dbReference type="NCBI Taxonomy" id="10212"/>
    <lineage>
        <taxon>Eukaryota</taxon>
        <taxon>Metazoa</taxon>
        <taxon>Spiralia</taxon>
        <taxon>Lophotrochozoa</taxon>
        <taxon>Bryozoa</taxon>
        <taxon>Gymnolaemata</taxon>
        <taxon>Cheilostomatida</taxon>
        <taxon>Flustrina</taxon>
        <taxon>Buguloidea</taxon>
        <taxon>Bugulidae</taxon>
        <taxon>Bugula</taxon>
    </lineage>
</organism>
<keyword evidence="1" id="KW-0378">Hydrolase</keyword>
<gene>
    <name evidence="3" type="ORF">EB796_017877</name>
</gene>
<feature type="coiled-coil region" evidence="2">
    <location>
        <begin position="741"/>
        <end position="771"/>
    </location>
</feature>
<dbReference type="PANTHER" id="PTHR11046:SF25">
    <property type="match status" value="1"/>
</dbReference>
<keyword evidence="4" id="KW-1185">Reference proteome</keyword>
<protein>
    <submittedName>
        <fullName evidence="3">Uncharacterized protein</fullName>
    </submittedName>
</protein>
<sequence length="877" mass="99747">MILNCLPEKFSSQLDSTSIDEIRSTFRGLSKNSKDRKKLLAVFDQKVLQIDLTESPGIPSMTAKKEDASNQSLVTAVLAPEKQSVNQEKLNKISSIHLLHKNNMSKFRAFEKENIKFASSIKKLTSELKKRSKVARKYFKRWHRGKISADRHKMRLITLKRLNTRLQNYKEQKLQEERQDLKTIRSAFEIGASSLTKRFFQLTEEMNSNVVTIQDLQKRISVTQGRKVQNRQTKNGRKYRASIRRAVYYCARKHVPSNNISDVIRYISRMIFKVELECLPSTYAVKSMISEMRTLSTAQAIEAILKSSFVNIAWDATTVKTKHINEVHVNTDIGHYVLDVVSLPGAKATDYVSHIICALENAVSCYCTLNPDFDQSQILSEVKMKITSTMSDRAAVNHCVVKELEKYVGHELLELNCNIHPLDSLAIAFRKLTKAFELENKVTSNLPGNESVLIKVIQTISKLKYKVSSGEPKQLKAFLISKTVDINLLERYVGNRFHVIFSLCGNIYYLLEVLLEYFTNVCEKPTAKHVLSLLQLSTVQSELHVGGLFGKSVSGPWMKCLYKKSSLSNLDSAKILDNAHKTLLQVVERPTLLWQEGFSCFNVEDCKDDPVAKHIQAVPQTGFELELVTRTAKAFQAVMERQLVQYLQGGKLYHMPPERVVLGTNAPVDNMVSESVLGYADSLFRRSNIATDAHNAAKIGYATNKTSDWVENLNDSNIYGIIGKSRSIFEKSRIESRSVQQQICDRLIDKLQQQKQQKEKKEHTLRFAIKQLIQDPDHFFAGILSHDSKISSDLIETAFCIVKSPNSLLGKEFTWKENGDDNKSFHHRVVDCKDNGGCVNYLSMICEIGEDVGKPQDFIFPLHNFLASFLLRNAYFE</sequence>
<evidence type="ECO:0000256" key="2">
    <source>
        <dbReference type="SAM" id="Coils"/>
    </source>
</evidence>
<dbReference type="InterPro" id="IPR022894">
    <property type="entry name" value="Oligoribonuclease"/>
</dbReference>
<reference evidence="3" key="1">
    <citation type="submission" date="2020-06" db="EMBL/GenBank/DDBJ databases">
        <title>Draft genome of Bugula neritina, a colonial animal packing powerful symbionts and potential medicines.</title>
        <authorList>
            <person name="Rayko M."/>
        </authorList>
    </citation>
    <scope>NUCLEOTIDE SEQUENCE [LARGE SCALE GENOMIC DNA]</scope>
    <source>
        <strain evidence="3">Kwan_BN1</strain>
    </source>
</reference>
<keyword evidence="2" id="KW-0175">Coiled coil</keyword>